<evidence type="ECO:0000313" key="1">
    <source>
        <dbReference type="EMBL" id="MCJ2544591.1"/>
    </source>
</evidence>
<dbReference type="Pfam" id="PF09707">
    <property type="entry name" value="Cas_Cas2CT1978"/>
    <property type="match status" value="1"/>
</dbReference>
<proteinExistence type="predicted"/>
<name>A0ABT0CFP8_THEVL</name>
<dbReference type="EMBL" id="JAFIRA010000086">
    <property type="protein sequence ID" value="MCJ2544591.1"/>
    <property type="molecule type" value="Genomic_DNA"/>
</dbReference>
<accession>A0ABT0CFP8</accession>
<organism evidence="1 2">
    <name type="scientific">Thermostichus vulcanus str. 'Rupite'</name>
    <dbReference type="NCBI Taxonomy" id="2813851"/>
    <lineage>
        <taxon>Bacteria</taxon>
        <taxon>Bacillati</taxon>
        <taxon>Cyanobacteriota</taxon>
        <taxon>Cyanophyceae</taxon>
        <taxon>Thermostichales</taxon>
        <taxon>Thermostichaceae</taxon>
        <taxon>Thermostichus</taxon>
    </lineage>
</organism>
<keyword evidence="2" id="KW-1185">Reference proteome</keyword>
<dbReference type="CDD" id="cd09755">
    <property type="entry name" value="Cas2_I-E"/>
    <property type="match status" value="1"/>
</dbReference>
<dbReference type="Gene3D" id="3.30.70.240">
    <property type="match status" value="1"/>
</dbReference>
<dbReference type="InterPro" id="IPR010152">
    <property type="entry name" value="CRISPR-assoc_prot_Cas2_sub"/>
</dbReference>
<gene>
    <name evidence="1" type="primary">cas2e</name>
    <name evidence="1" type="ORF">JX360_17075</name>
</gene>
<comment type="caution">
    <text evidence="1">The sequence shown here is derived from an EMBL/GenBank/DDBJ whole genome shotgun (WGS) entry which is preliminary data.</text>
</comment>
<reference evidence="1" key="1">
    <citation type="submission" date="2021-02" db="EMBL/GenBank/DDBJ databases">
        <title>The CRISPR/cas machinery reduction and long-range gene transfer in the hot spring cyanobacterium Synechococcus.</title>
        <authorList>
            <person name="Dvorak P."/>
            <person name="Jahodarova E."/>
            <person name="Hasler P."/>
            <person name="Poulickova A."/>
        </authorList>
    </citation>
    <scope>NUCLEOTIDE SEQUENCE</scope>
    <source>
        <strain evidence="1">Rupite</strain>
    </source>
</reference>
<dbReference type="Proteomes" id="UP000830835">
    <property type="component" value="Unassembled WGS sequence"/>
</dbReference>
<sequence>MVVFVLENVPASLRGDLSRWLFEVKAGVFTGRVSALVRDELWARVTSNLGNGSVLMLYSTNSEQGFWAKSIGDPSRQLVDIEGVLLVKTH</sequence>
<evidence type="ECO:0000313" key="2">
    <source>
        <dbReference type="Proteomes" id="UP000830835"/>
    </source>
</evidence>
<dbReference type="NCBIfam" id="TIGR01873">
    <property type="entry name" value="cas_CT1978"/>
    <property type="match status" value="1"/>
</dbReference>
<protein>
    <submittedName>
        <fullName evidence="1">Type I-E CRISPR-associated endoribonuclease Cas2</fullName>
    </submittedName>
</protein>